<dbReference type="OrthoDB" id="15077at2"/>
<comment type="catalytic activity">
    <reaction evidence="1">
        <text>(4aS,6R)-4a-hydroxy-L-erythro-5,6,7,8-tetrahydrobiopterin = (6R)-L-erythro-6,7-dihydrobiopterin + H2O</text>
        <dbReference type="Rhea" id="RHEA:11920"/>
        <dbReference type="ChEBI" id="CHEBI:15377"/>
        <dbReference type="ChEBI" id="CHEBI:15642"/>
        <dbReference type="ChEBI" id="CHEBI:43120"/>
        <dbReference type="EC" id="4.2.1.96"/>
    </reaction>
</comment>
<keyword evidence="7" id="KW-1185">Reference proteome</keyword>
<gene>
    <name evidence="6" type="ORF">SAMN04489719_0687</name>
</gene>
<dbReference type="InterPro" id="IPR001533">
    <property type="entry name" value="Pterin_deHydtase"/>
</dbReference>
<protein>
    <recommendedName>
        <fullName evidence="4">Putative pterin-4-alpha-carbinolamine dehydratase</fullName>
        <ecNumber evidence="3">4.2.1.96</ecNumber>
    </recommendedName>
</protein>
<dbReference type="RefSeq" id="WP_092665729.1">
    <property type="nucleotide sequence ID" value="NZ_LT629734.1"/>
</dbReference>
<dbReference type="GO" id="GO:0008124">
    <property type="term" value="F:4-alpha-hydroxytetrahydrobiopterin dehydratase activity"/>
    <property type="evidence" value="ECO:0007669"/>
    <property type="project" value="UniProtKB-EC"/>
</dbReference>
<proteinExistence type="inferred from homology"/>
<evidence type="ECO:0000256" key="3">
    <source>
        <dbReference type="ARBA" id="ARBA00013252"/>
    </source>
</evidence>
<accession>A0A1H1LNJ0</accession>
<organism evidence="6 7">
    <name type="scientific">Agrococcus carbonis</name>
    <dbReference type="NCBI Taxonomy" id="684552"/>
    <lineage>
        <taxon>Bacteria</taxon>
        <taxon>Bacillati</taxon>
        <taxon>Actinomycetota</taxon>
        <taxon>Actinomycetes</taxon>
        <taxon>Micrococcales</taxon>
        <taxon>Microbacteriaceae</taxon>
        <taxon>Agrococcus</taxon>
    </lineage>
</organism>
<keyword evidence="5" id="KW-0456">Lyase</keyword>
<dbReference type="Pfam" id="PF01329">
    <property type="entry name" value="Pterin_4a"/>
    <property type="match status" value="1"/>
</dbReference>
<reference evidence="7" key="1">
    <citation type="submission" date="2016-10" db="EMBL/GenBank/DDBJ databases">
        <authorList>
            <person name="Varghese N."/>
            <person name="Submissions S."/>
        </authorList>
    </citation>
    <scope>NUCLEOTIDE SEQUENCE [LARGE SCALE GENOMIC DNA]</scope>
    <source>
        <strain evidence="7">DSM 22965</strain>
    </source>
</reference>
<comment type="similarity">
    <text evidence="2">Belongs to the pterin-4-alpha-carbinolamine dehydratase family.</text>
</comment>
<evidence type="ECO:0000256" key="4">
    <source>
        <dbReference type="ARBA" id="ARBA00021735"/>
    </source>
</evidence>
<evidence type="ECO:0000313" key="6">
    <source>
        <dbReference type="EMBL" id="SDR76123.1"/>
    </source>
</evidence>
<evidence type="ECO:0000313" key="7">
    <source>
        <dbReference type="Proteomes" id="UP000199649"/>
    </source>
</evidence>
<dbReference type="EMBL" id="LT629734">
    <property type="protein sequence ID" value="SDR76123.1"/>
    <property type="molecule type" value="Genomic_DNA"/>
</dbReference>
<name>A0A1H1LNJ0_9MICO</name>
<dbReference type="CDD" id="cd00488">
    <property type="entry name" value="PCD_DCoH"/>
    <property type="match status" value="1"/>
</dbReference>
<dbReference type="AlphaFoldDB" id="A0A1H1LNJ0"/>
<dbReference type="STRING" id="684552.SAMN04489719_0687"/>
<evidence type="ECO:0000256" key="5">
    <source>
        <dbReference type="ARBA" id="ARBA00023239"/>
    </source>
</evidence>
<dbReference type="SUPFAM" id="SSF55248">
    <property type="entry name" value="PCD-like"/>
    <property type="match status" value="1"/>
</dbReference>
<dbReference type="Gene3D" id="3.30.1360.20">
    <property type="entry name" value="Transcriptional coactivator/pterin dehydratase"/>
    <property type="match status" value="1"/>
</dbReference>
<dbReference type="EC" id="4.2.1.96" evidence="3"/>
<dbReference type="InterPro" id="IPR036428">
    <property type="entry name" value="PCD_sf"/>
</dbReference>
<dbReference type="NCBIfam" id="NF002017">
    <property type="entry name" value="PRK00823.1-2"/>
    <property type="match status" value="1"/>
</dbReference>
<dbReference type="PANTHER" id="PTHR12599">
    <property type="entry name" value="PTERIN-4-ALPHA-CARBINOLAMINE DEHYDRATASE"/>
    <property type="match status" value="1"/>
</dbReference>
<sequence length="105" mass="11061">MSDPQQLLTQDQIDDAGLADWRRVGDALVARFRTKSFAKGLELVNRIGAAAEAADHHPDIALTYGAVGVTLSSHDAGGITVRDVRLARAVDEAAAALGIAAVRDR</sequence>
<dbReference type="GO" id="GO:0006729">
    <property type="term" value="P:tetrahydrobiopterin biosynthetic process"/>
    <property type="evidence" value="ECO:0007669"/>
    <property type="project" value="InterPro"/>
</dbReference>
<dbReference type="PANTHER" id="PTHR12599:SF0">
    <property type="entry name" value="PTERIN-4-ALPHA-CARBINOLAMINE DEHYDRATASE"/>
    <property type="match status" value="1"/>
</dbReference>
<dbReference type="Proteomes" id="UP000199649">
    <property type="component" value="Chromosome I"/>
</dbReference>
<evidence type="ECO:0000256" key="1">
    <source>
        <dbReference type="ARBA" id="ARBA00001554"/>
    </source>
</evidence>
<evidence type="ECO:0000256" key="2">
    <source>
        <dbReference type="ARBA" id="ARBA00006472"/>
    </source>
</evidence>